<gene>
    <name evidence="2" type="ORF">SAMN02910377_02433</name>
</gene>
<name>A0A1H7LRJ2_9FIRM</name>
<dbReference type="InterPro" id="IPR051448">
    <property type="entry name" value="CdaR-like_regulators"/>
</dbReference>
<dbReference type="Gene3D" id="1.10.10.2840">
    <property type="entry name" value="PucR C-terminal helix-turn-helix domain"/>
    <property type="match status" value="1"/>
</dbReference>
<keyword evidence="3" id="KW-1185">Reference proteome</keyword>
<sequence length="304" mass="35324">MKGTSFFMNFDDKKEKLLEQLSKATGINFQITDSELSDEETVNKLKEMVVRFNVLDSKSSFYRAYLTRELSYSDAAAYIHRFHIDENAIRMLFYLESQVDYPKEAVSLLKSLLPDSQDALVQIDAKHIAIIVHFDTVPSDEDILQYCNEFLDMLESEAFLSFKVSYDLPISKFTELPNSYKDIVLAMHIGNIFRSSDHVYSYSTMGLGRLLYNIPEDEVETYLNNHINIDILAQLDVETLNLLEAFFDNDLSLAETSRKMFIHRNTLIYRLDKFADLTGYDVRKFSDAITVKLSLMLYNYIRSR</sequence>
<organism evidence="2 3">
    <name type="scientific">Pseudobutyrivibrio ruminis</name>
    <dbReference type="NCBI Taxonomy" id="46206"/>
    <lineage>
        <taxon>Bacteria</taxon>
        <taxon>Bacillati</taxon>
        <taxon>Bacillota</taxon>
        <taxon>Clostridia</taxon>
        <taxon>Lachnospirales</taxon>
        <taxon>Lachnospiraceae</taxon>
        <taxon>Pseudobutyrivibrio</taxon>
    </lineage>
</organism>
<reference evidence="3" key="1">
    <citation type="submission" date="2016-10" db="EMBL/GenBank/DDBJ databases">
        <authorList>
            <person name="Varghese N."/>
        </authorList>
    </citation>
    <scope>NUCLEOTIDE SEQUENCE [LARGE SCALE GENOMIC DNA]</scope>
    <source>
        <strain evidence="3">ACV-9</strain>
    </source>
</reference>
<dbReference type="InterPro" id="IPR025736">
    <property type="entry name" value="PucR_C-HTH_dom"/>
</dbReference>
<dbReference type="Pfam" id="PF13556">
    <property type="entry name" value="HTH_30"/>
    <property type="match status" value="1"/>
</dbReference>
<feature type="domain" description="PucR C-terminal helix-turn-helix" evidence="1">
    <location>
        <begin position="240"/>
        <end position="296"/>
    </location>
</feature>
<dbReference type="PANTHER" id="PTHR33744:SF15">
    <property type="entry name" value="CARBOHYDRATE DIACID REGULATOR"/>
    <property type="match status" value="1"/>
</dbReference>
<dbReference type="PANTHER" id="PTHR33744">
    <property type="entry name" value="CARBOHYDRATE DIACID REGULATOR"/>
    <property type="match status" value="1"/>
</dbReference>
<dbReference type="Proteomes" id="UP000182321">
    <property type="component" value="Unassembled WGS sequence"/>
</dbReference>
<evidence type="ECO:0000313" key="2">
    <source>
        <dbReference type="EMBL" id="SEL01573.1"/>
    </source>
</evidence>
<dbReference type="EMBL" id="FNZX01000018">
    <property type="protein sequence ID" value="SEL01573.1"/>
    <property type="molecule type" value="Genomic_DNA"/>
</dbReference>
<evidence type="ECO:0000259" key="1">
    <source>
        <dbReference type="Pfam" id="PF13556"/>
    </source>
</evidence>
<evidence type="ECO:0000313" key="3">
    <source>
        <dbReference type="Proteomes" id="UP000182321"/>
    </source>
</evidence>
<dbReference type="InterPro" id="IPR042070">
    <property type="entry name" value="PucR_C-HTH_sf"/>
</dbReference>
<proteinExistence type="predicted"/>
<dbReference type="AlphaFoldDB" id="A0A1H7LRJ2"/>
<protein>
    <submittedName>
        <fullName evidence="2">Carbohydrate diacid regulator</fullName>
    </submittedName>
</protein>
<accession>A0A1H7LRJ2</accession>